<evidence type="ECO:0000259" key="11">
    <source>
        <dbReference type="SMART" id="SM01360"/>
    </source>
</evidence>
<evidence type="ECO:0000256" key="1">
    <source>
        <dbReference type="ARBA" id="ARBA00004613"/>
    </source>
</evidence>
<reference evidence="14" key="1">
    <citation type="submission" date="2025-08" db="UniProtKB">
        <authorList>
            <consortium name="RefSeq"/>
        </authorList>
    </citation>
    <scope>IDENTIFICATION</scope>
</reference>
<dbReference type="InterPro" id="IPR047565">
    <property type="entry name" value="Alpha-macroglob_thiol-ester_cl"/>
</dbReference>
<dbReference type="InterPro" id="IPR002890">
    <property type="entry name" value="MG2"/>
</dbReference>
<evidence type="ECO:0000259" key="10">
    <source>
        <dbReference type="SMART" id="SM01359"/>
    </source>
</evidence>
<dbReference type="SUPFAM" id="SSF81296">
    <property type="entry name" value="E set domains"/>
    <property type="match status" value="1"/>
</dbReference>
<dbReference type="SMART" id="SM01360">
    <property type="entry name" value="A2M"/>
    <property type="match status" value="1"/>
</dbReference>
<name>A0ABM0JXZ4_APLCA</name>
<keyword evidence="5 9" id="KW-0732">Signal</keyword>
<dbReference type="Pfam" id="PF17791">
    <property type="entry name" value="MG3"/>
    <property type="match status" value="1"/>
</dbReference>
<dbReference type="PANTHER" id="PTHR11412:SF171">
    <property type="entry name" value="PREGNANCY ZONE PROTEIN-LIKE PROTEIN"/>
    <property type="match status" value="1"/>
</dbReference>
<feature type="domain" description="Alpha-2-macroglobulin" evidence="11">
    <location>
        <begin position="828"/>
        <end position="918"/>
    </location>
</feature>
<dbReference type="SUPFAM" id="SSF48239">
    <property type="entry name" value="Terpenoid cyclases/Protein prenyltransferases"/>
    <property type="match status" value="1"/>
</dbReference>
<dbReference type="Gene3D" id="2.60.120.1540">
    <property type="match status" value="1"/>
</dbReference>
<evidence type="ECO:0000256" key="8">
    <source>
        <dbReference type="ARBA" id="ARBA00023180"/>
    </source>
</evidence>
<evidence type="ECO:0000256" key="6">
    <source>
        <dbReference type="ARBA" id="ARBA00022900"/>
    </source>
</evidence>
<gene>
    <name evidence="14" type="primary">LOC101852107</name>
</gene>
<dbReference type="InterPro" id="IPR036595">
    <property type="entry name" value="A-macroglobulin_rcpt-bd_sf"/>
</dbReference>
<dbReference type="Pfam" id="PF07678">
    <property type="entry name" value="TED_complement"/>
    <property type="match status" value="1"/>
</dbReference>
<dbReference type="PANTHER" id="PTHR11412">
    <property type="entry name" value="MACROGLOBULIN / COMPLEMENT"/>
    <property type="match status" value="1"/>
</dbReference>
<evidence type="ECO:0000256" key="2">
    <source>
        <dbReference type="ARBA" id="ARBA00010952"/>
    </source>
</evidence>
<proteinExistence type="inferred from homology"/>
<dbReference type="InterPro" id="IPR050473">
    <property type="entry name" value="A2M/Complement_sys"/>
</dbReference>
<dbReference type="InterPro" id="IPR009048">
    <property type="entry name" value="A-macroglobulin_rcpt-bd"/>
</dbReference>
<dbReference type="Pfam" id="PF01835">
    <property type="entry name" value="MG2"/>
    <property type="match status" value="1"/>
</dbReference>
<keyword evidence="6" id="KW-0722">Serine protease inhibitor</keyword>
<dbReference type="Gene3D" id="2.60.40.10">
    <property type="entry name" value="Immunoglobulins"/>
    <property type="match status" value="2"/>
</dbReference>
<dbReference type="InterPro" id="IPR001599">
    <property type="entry name" value="Macroglobln_a2"/>
</dbReference>
<keyword evidence="8" id="KW-0325">Glycoprotein</keyword>
<sequence>MSTLSAAGLLVIAICSIQSSSAKDGFIFTVPQLLRTGTNSEFCLTIHSDEPQQRAVNTSLISSDDGSTKVRVEVMYSPGVQKCTSFRVPEQGEYELLLSNETDILHDSVEVSVLEDKPITLVQTDKPMYKPGQKVKFRIMTLLKDLTPRIGKINSIFITDPNQIRVKQFVNVDTKGLASLEFQLSSEAKLGIWKIDVTMMDKGENNAVPVPTTFEVKEYVLPRFEVEVNPPPFLLANTEIIEGSVCAKYTYGKMVQGFLDLKICWGYSYGPNIGHCTHKRVELSGCYNFTANMTEFVQDSTFMYYGTTLQLYASVTERGTGVVVGKNHSGPGLTREPLKIEIDDYTNGFFKPRLPYVGKVTVKRPDGSPAAGELIRISAKDYSNSLLYSGNFTSDSAGVIAYSLCGSFTENTTTISVTAEAILYSYSEPWQPGSLNTPRGYREVRQWFSPSLSYIQIPRSDLSLKCGDRFTHGIPFTTRAGRDVKFTYQVMSRGQIVKTGHVNYDTVTGFLGHEMGTPSENMCLEWEEQPTVPPPPTMPYEIPPNVDAAVDETSMGEGGEAEEEEEIDIDEVIAPPTPPEIELIPPTEFQEPIVRPELLSDTVSTVLLDMAITTEMAPRFTLLVYHIMDDGEVVADSMEFQVEPCFANDVKMAFNRSTALPGEKVGVQLKAEPGSVCGVGVVDKSVNILGGNHQVTTETVFKRIEELATPVYRGFPMAFTRDNDYCEKRINSLIDEDSSETVERYWHYSSPYVDALQAFQSGGFIVITNLNLETRPCGREHQIYYYAWSGRSGMTPEGGAIPAAVPLNEISPNGAKSPKAPRTNFPETWLWDLVLVGENGASSTTHTAPDTITSWVGNAMCVEKTKGFGVSPLTSITTFQPFFLSLKLPYAAVRGERLPIILTVYNYLDKCLHIQLTLDAGEGFDVHNIRRQRKPVCLCGGKSHSITFFATPKDIGSLPLMAKAEVIPGLCSNAIDMDTGYEGYTDAVKRVMLVKAEGVTQEYTSTHYMCAKADKPEMQEVILPLPEDMVKDSARGEVRVIGDIMGPALTNLDSLVRMPTGCGEQNMVGFVPNILVLKYLKKSGRLTEEIHDKAIEHMEVGYQRELNYRHGDGSFSAFGVKDERGSVWLTAFVVKSFAQAQEYIYIDDADLALSINFLRRSQLETGCFRETGAVFSSYMMGGLGKGKKKESFASLTAYVLVALLKANVKADDRIIVDGMKCMNREFKTQKGRMDPYTLSLVAYANILHMPYGRMSREVVKILDAKAKQDGSFRYWARDSQKPKSVNTWYYYAAPSAEVEMTSYALLAYLNFYGNNAVAQTHDIAMWISQQRNPHGGFSSTQDTVIGLNALSEFAELAYDATPKDVRVLVDGTDLGSTMSVSERLNNTLLLQTEPIATLPNKLQIKVKGVGCALVQANVRYNKLPFTLGGETKPSFHLKVITRLYSRDIDRCDRRTIVISVGARGSQKFNTGMTIVTVKMVTGWTPVKDSFIYLQEMFPALGMKRYENNEEEGTLSFYFEELSRRPKQFSFDVEQDQALKVSSPKPADVRVYQYYETDVSVTRPYRLKTICGTKEMIPRRRNPAPIPGQAFPVQRRIDLNRGNLGATARESNCPLCPLIKIVPKDLKSLVCNSSAIYKAVSGRNATKPLKLKQDMRPVPKGKSLSVFAKYDVPEGCSCSLLTPPSKRVVIFVQEKITRKVLKMDDSTSIFLASKKLEKEIRKQRKSCPPQE</sequence>
<evidence type="ECO:0000313" key="13">
    <source>
        <dbReference type="Proteomes" id="UP000694888"/>
    </source>
</evidence>
<evidence type="ECO:0000259" key="12">
    <source>
        <dbReference type="SMART" id="SM01361"/>
    </source>
</evidence>
<keyword evidence="7" id="KW-1015">Disulfide bond</keyword>
<dbReference type="SMART" id="SM01359">
    <property type="entry name" value="A2M_N_2"/>
    <property type="match status" value="1"/>
</dbReference>
<evidence type="ECO:0000256" key="5">
    <source>
        <dbReference type="ARBA" id="ARBA00022729"/>
    </source>
</evidence>
<dbReference type="RefSeq" id="XP_005104186.2">
    <property type="nucleotide sequence ID" value="XM_005104129.3"/>
</dbReference>
<evidence type="ECO:0000256" key="7">
    <source>
        <dbReference type="ARBA" id="ARBA00023157"/>
    </source>
</evidence>
<dbReference type="InterPro" id="IPR014756">
    <property type="entry name" value="Ig_E-set"/>
</dbReference>
<evidence type="ECO:0000256" key="4">
    <source>
        <dbReference type="ARBA" id="ARBA00022690"/>
    </source>
</evidence>
<dbReference type="SMART" id="SM01419">
    <property type="entry name" value="Thiol-ester_cl"/>
    <property type="match status" value="1"/>
</dbReference>
<dbReference type="Gene3D" id="1.50.10.20">
    <property type="match status" value="1"/>
</dbReference>
<feature type="chain" id="PRO_5046882815" evidence="9">
    <location>
        <begin position="23"/>
        <end position="1730"/>
    </location>
</feature>
<dbReference type="Pfam" id="PF17789">
    <property type="entry name" value="MG4"/>
    <property type="match status" value="1"/>
</dbReference>
<dbReference type="InterPro" id="IPR041555">
    <property type="entry name" value="MG3"/>
</dbReference>
<dbReference type="PROSITE" id="PS00477">
    <property type="entry name" value="ALPHA_2_MACROGLOBULIN"/>
    <property type="match status" value="1"/>
</dbReference>
<dbReference type="InterPro" id="IPR011626">
    <property type="entry name" value="Alpha-macroglobulin_TED"/>
</dbReference>
<dbReference type="InterPro" id="IPR040839">
    <property type="entry name" value="MG4"/>
</dbReference>
<feature type="signal peptide" evidence="9">
    <location>
        <begin position="1"/>
        <end position="22"/>
    </location>
</feature>
<dbReference type="Gene3D" id="2.60.40.1940">
    <property type="match status" value="1"/>
</dbReference>
<keyword evidence="13" id="KW-1185">Reference proteome</keyword>
<dbReference type="Gene3D" id="2.60.40.690">
    <property type="entry name" value="Alpha-macroglobulin, receptor-binding domain"/>
    <property type="match status" value="1"/>
</dbReference>
<feature type="domain" description="Alpha-macroglobulin receptor-binding" evidence="12">
    <location>
        <begin position="1470"/>
        <end position="1564"/>
    </location>
</feature>
<dbReference type="GeneID" id="101852107"/>
<protein>
    <submittedName>
        <fullName evidence="14">Alpha-2-macroglobulin</fullName>
    </submittedName>
</protein>
<feature type="domain" description="Alpha-2-macroglobulin bait region" evidence="10">
    <location>
        <begin position="455"/>
        <end position="689"/>
    </location>
</feature>
<dbReference type="CDD" id="cd02897">
    <property type="entry name" value="A2M_2"/>
    <property type="match status" value="1"/>
</dbReference>
<dbReference type="Proteomes" id="UP000694888">
    <property type="component" value="Unplaced"/>
</dbReference>
<keyword evidence="3" id="KW-0964">Secreted</keyword>
<dbReference type="InterPro" id="IPR011625">
    <property type="entry name" value="A2M_N_BRD"/>
</dbReference>
<evidence type="ECO:0000313" key="14">
    <source>
        <dbReference type="RefSeq" id="XP_005104186.2"/>
    </source>
</evidence>
<dbReference type="Gene3D" id="6.20.50.160">
    <property type="match status" value="1"/>
</dbReference>
<dbReference type="SMART" id="SM01361">
    <property type="entry name" value="A2M_recep"/>
    <property type="match status" value="1"/>
</dbReference>
<keyword evidence="4" id="KW-0646">Protease inhibitor</keyword>
<dbReference type="InterPro" id="IPR013783">
    <property type="entry name" value="Ig-like_fold"/>
</dbReference>
<dbReference type="Pfam" id="PF00207">
    <property type="entry name" value="A2M"/>
    <property type="match status" value="1"/>
</dbReference>
<dbReference type="InterPro" id="IPR041813">
    <property type="entry name" value="A2M_TED"/>
</dbReference>
<dbReference type="InterPro" id="IPR019742">
    <property type="entry name" value="MacrogloblnA2_CS"/>
</dbReference>
<accession>A0ABM0JXZ4</accession>
<comment type="subcellular location">
    <subcellularLocation>
        <location evidence="1">Secreted</location>
    </subcellularLocation>
</comment>
<dbReference type="SUPFAM" id="SSF49410">
    <property type="entry name" value="Alpha-macroglobulin receptor domain"/>
    <property type="match status" value="1"/>
</dbReference>
<evidence type="ECO:0000256" key="9">
    <source>
        <dbReference type="SAM" id="SignalP"/>
    </source>
</evidence>
<dbReference type="Pfam" id="PF07677">
    <property type="entry name" value="A2M_recep"/>
    <property type="match status" value="1"/>
</dbReference>
<dbReference type="Pfam" id="PF07703">
    <property type="entry name" value="A2M_BRD"/>
    <property type="match status" value="1"/>
</dbReference>
<dbReference type="InterPro" id="IPR008930">
    <property type="entry name" value="Terpenoid_cyclase/PrenylTrfase"/>
</dbReference>
<dbReference type="Gene3D" id="2.60.40.1930">
    <property type="match status" value="3"/>
</dbReference>
<comment type="similarity">
    <text evidence="2">Belongs to the protease inhibitor I39 (alpha-2-macroglobulin) family.</text>
</comment>
<organism evidence="13 14">
    <name type="scientific">Aplysia californica</name>
    <name type="common">California sea hare</name>
    <dbReference type="NCBI Taxonomy" id="6500"/>
    <lineage>
        <taxon>Eukaryota</taxon>
        <taxon>Metazoa</taxon>
        <taxon>Spiralia</taxon>
        <taxon>Lophotrochozoa</taxon>
        <taxon>Mollusca</taxon>
        <taxon>Gastropoda</taxon>
        <taxon>Heterobranchia</taxon>
        <taxon>Euthyneura</taxon>
        <taxon>Tectipleura</taxon>
        <taxon>Aplysiida</taxon>
        <taxon>Aplysioidea</taxon>
        <taxon>Aplysiidae</taxon>
        <taxon>Aplysia</taxon>
    </lineage>
</organism>
<evidence type="ECO:0000256" key="3">
    <source>
        <dbReference type="ARBA" id="ARBA00022525"/>
    </source>
</evidence>
<dbReference type="Gene3D" id="2.20.130.20">
    <property type="match status" value="1"/>
</dbReference>